<evidence type="ECO:0000256" key="10">
    <source>
        <dbReference type="ARBA" id="ARBA00022833"/>
    </source>
</evidence>
<evidence type="ECO:0000256" key="2">
    <source>
        <dbReference type="ARBA" id="ARBA00004496"/>
    </source>
</evidence>
<dbReference type="Pfam" id="PF01433">
    <property type="entry name" value="Peptidase_M1"/>
    <property type="match status" value="1"/>
</dbReference>
<evidence type="ECO:0000256" key="11">
    <source>
        <dbReference type="ARBA" id="ARBA00023049"/>
    </source>
</evidence>
<dbReference type="PANTHER" id="PTHR45726:SF3">
    <property type="entry name" value="LEUKOTRIENE A-4 HYDROLASE"/>
    <property type="match status" value="1"/>
</dbReference>
<evidence type="ECO:0000256" key="9">
    <source>
        <dbReference type="ARBA" id="ARBA00022801"/>
    </source>
</evidence>
<dbReference type="SUPFAM" id="SSF48371">
    <property type="entry name" value="ARM repeat"/>
    <property type="match status" value="1"/>
</dbReference>
<dbReference type="InterPro" id="IPR014782">
    <property type="entry name" value="Peptidase_M1_dom"/>
</dbReference>
<dbReference type="Gene3D" id="2.60.40.1730">
    <property type="entry name" value="tricorn interacting facor f3 domain"/>
    <property type="match status" value="1"/>
</dbReference>
<feature type="binding site" evidence="13">
    <location>
        <begin position="181"/>
        <end position="183"/>
    </location>
    <ligand>
        <name>a peptide</name>
        <dbReference type="ChEBI" id="CHEBI:60466"/>
    </ligand>
</feature>
<dbReference type="GO" id="GO:0006508">
    <property type="term" value="P:proteolysis"/>
    <property type="evidence" value="ECO:0007669"/>
    <property type="project" value="UniProtKB-KW"/>
</dbReference>
<protein>
    <recommendedName>
        <fullName evidence="5">Aminopeptidase N</fullName>
        <ecNumber evidence="4">3.4.11.2</ecNumber>
    </recommendedName>
</protein>
<dbReference type="InterPro" id="IPR034015">
    <property type="entry name" value="M1_LTA4H"/>
</dbReference>
<dbReference type="InterPro" id="IPR049980">
    <property type="entry name" value="LTA4H_cat"/>
</dbReference>
<feature type="signal peptide" evidence="15">
    <location>
        <begin position="1"/>
        <end position="24"/>
    </location>
</feature>
<evidence type="ECO:0000256" key="4">
    <source>
        <dbReference type="ARBA" id="ARBA00012564"/>
    </source>
</evidence>
<dbReference type="SUPFAM" id="SSF55486">
    <property type="entry name" value="Metalloproteases ('zincins'), catalytic domain"/>
    <property type="match status" value="1"/>
</dbReference>
<feature type="binding site" evidence="14">
    <location>
        <position position="346"/>
    </location>
    <ligand>
        <name>Zn(2+)</name>
        <dbReference type="ChEBI" id="CHEBI:29105"/>
        <note>catalytic</note>
    </ligand>
</feature>
<accession>A0A7G9L071</accession>
<dbReference type="SMART" id="SM01263">
    <property type="entry name" value="Leuk-A4-hydro_C"/>
    <property type="match status" value="1"/>
</dbReference>
<feature type="active site" description="Proton donor" evidence="12">
    <location>
        <position position="430"/>
    </location>
</feature>
<dbReference type="Gene3D" id="1.25.40.320">
    <property type="entry name" value="Peptidase M1, leukotriene A4 hydrolase/aminopeptidase C-terminal domain"/>
    <property type="match status" value="1"/>
</dbReference>
<dbReference type="InterPro" id="IPR015211">
    <property type="entry name" value="Peptidase_M1_C"/>
</dbReference>
<evidence type="ECO:0000259" key="16">
    <source>
        <dbReference type="SMART" id="SM01263"/>
    </source>
</evidence>
<feature type="binding site" evidence="13">
    <location>
        <begin position="313"/>
        <end position="318"/>
    </location>
    <ligand>
        <name>a peptide</name>
        <dbReference type="ChEBI" id="CHEBI:60466"/>
    </ligand>
</feature>
<name>A0A7G9L071_9SPHN</name>
<dbReference type="CDD" id="cd09599">
    <property type="entry name" value="M1_LTA4H"/>
    <property type="match status" value="1"/>
</dbReference>
<evidence type="ECO:0000256" key="8">
    <source>
        <dbReference type="ARBA" id="ARBA00022723"/>
    </source>
</evidence>
<feature type="binding site" evidence="13">
    <location>
        <begin position="602"/>
        <end position="604"/>
    </location>
    <ligand>
        <name>a peptide</name>
        <dbReference type="ChEBI" id="CHEBI:60466"/>
    </ligand>
</feature>
<dbReference type="GO" id="GO:0005737">
    <property type="term" value="C:cytoplasm"/>
    <property type="evidence" value="ECO:0007669"/>
    <property type="project" value="UniProtKB-SubCell"/>
</dbReference>
<keyword evidence="9" id="KW-0378">Hydrolase</keyword>
<dbReference type="Pfam" id="PF17900">
    <property type="entry name" value="Peptidase_M1_N"/>
    <property type="match status" value="1"/>
</dbReference>
<feature type="binding site" evidence="14">
    <location>
        <position position="342"/>
    </location>
    <ligand>
        <name>Zn(2+)</name>
        <dbReference type="ChEBI" id="CHEBI:29105"/>
        <note>catalytic</note>
    </ligand>
</feature>
<evidence type="ECO:0000256" key="14">
    <source>
        <dbReference type="PIRSR" id="PIRSR634015-3"/>
    </source>
</evidence>
<evidence type="ECO:0000256" key="7">
    <source>
        <dbReference type="ARBA" id="ARBA00022670"/>
    </source>
</evidence>
<reference evidence="17 18" key="1">
    <citation type="submission" date="2020-08" db="EMBL/GenBank/DDBJ databases">
        <title>Sphingomonas sp. sand1-3 16S ribosomal RNA gene Genome sequencing and assembly.</title>
        <authorList>
            <person name="Kang M."/>
        </authorList>
    </citation>
    <scope>NUCLEOTIDE SEQUENCE [LARGE SCALE GENOMIC DNA]</scope>
    <source>
        <strain evidence="18">sand1-3</strain>
    </source>
</reference>
<dbReference type="Proteomes" id="UP000515861">
    <property type="component" value="Chromosome"/>
</dbReference>
<evidence type="ECO:0000256" key="1">
    <source>
        <dbReference type="ARBA" id="ARBA00000098"/>
    </source>
</evidence>
<dbReference type="AlphaFoldDB" id="A0A7G9L071"/>
<keyword evidence="18" id="KW-1185">Reference proteome</keyword>
<dbReference type="SUPFAM" id="SSF63737">
    <property type="entry name" value="Leukotriene A4 hydrolase N-terminal domain"/>
    <property type="match status" value="1"/>
</dbReference>
<dbReference type="GO" id="GO:0008237">
    <property type="term" value="F:metallopeptidase activity"/>
    <property type="evidence" value="ECO:0007669"/>
    <property type="project" value="UniProtKB-KW"/>
</dbReference>
<dbReference type="InterPro" id="IPR045357">
    <property type="entry name" value="Aminopeptidase_N-like_N"/>
</dbReference>
<keyword evidence="11" id="KW-0482">Metalloprotease</keyword>
<dbReference type="FunFam" id="3.30.2010.30:FF:000001">
    <property type="entry name" value="Leukotriene A(4) hydrolase"/>
    <property type="match status" value="1"/>
</dbReference>
<dbReference type="PROSITE" id="PS51257">
    <property type="entry name" value="PROKAR_LIPOPROTEIN"/>
    <property type="match status" value="1"/>
</dbReference>
<keyword evidence="10 14" id="KW-0862">Zinc</keyword>
<dbReference type="InterPro" id="IPR001930">
    <property type="entry name" value="Peptidase_M1"/>
</dbReference>
<dbReference type="PRINTS" id="PR00756">
    <property type="entry name" value="ALADIPTASE"/>
</dbReference>
<sequence>MNRTEGPALTILRLAAAATALLTAGCQTQPFAYAPGAPVLPGTNAPAAPVLASADAVDPYTYARPLEARVTNVALDLGMDFTARRIGGTATLDIQRAPNAREIVLDDKGLEIFSITDGGGRPLPYAVGASDPQKGAPLTIALGDTTRRIVIRYRSAPDAGALQWLTPAQTAGKQHPYLFSQGQAINNRTWIPTQDSPGIRQTWSARITAPEPLKVVMSGERLTPDGVPAGQGRRAFEFRMDKPVAPYLIAIAAGDIAFRSLGPRTGVWTESAMIDKAAAELADTERMVTAAEQLYGPYRWGRYDLLVLPPSFPYGGMENPTLTFLTPTFIAGDKSLVSLVAHELAHSWSGNLVTNATWADSWLNEGFTSYFENRIMEALYGPLRAQQEAALSFDSMTEALAEEGRTDPVTALHLPPSEANPDGGSGGIIYDKGSIFLRTVENIVGRPRFDAYLRSYFDRHAFQPMTSARFLADLRANLVRGDAALENRLLLDEWVYKPGLPANVTRPVPAAFAEVDREIAAYKAGGTVPAEFQEWTTAEQLRFVNGLPRKLSRQRLDSLERTLRLNETGNNEVLFAWLELAVANRYDPAVPALERFLTTQGRGKFVVPLLTALAEDKAWGRPLAVRIYRQARPLYHPIEIQRLAKLKLL</sequence>
<dbReference type="InterPro" id="IPR016024">
    <property type="entry name" value="ARM-type_fold"/>
</dbReference>
<dbReference type="GO" id="GO:0016285">
    <property type="term" value="F:alanyl aminopeptidase activity"/>
    <property type="evidence" value="ECO:0007669"/>
    <property type="project" value="UniProtKB-EC"/>
</dbReference>
<feature type="binding site" evidence="14">
    <location>
        <position position="365"/>
    </location>
    <ligand>
        <name>Zn(2+)</name>
        <dbReference type="ChEBI" id="CHEBI:29105"/>
        <note>catalytic</note>
    </ligand>
</feature>
<evidence type="ECO:0000256" key="13">
    <source>
        <dbReference type="PIRSR" id="PIRSR634015-2"/>
    </source>
</evidence>
<dbReference type="RefSeq" id="WP_187478976.1">
    <property type="nucleotide sequence ID" value="NZ_CP060697.1"/>
</dbReference>
<proteinExistence type="inferred from homology"/>
<keyword evidence="8 14" id="KW-0479">Metal-binding</keyword>
<dbReference type="GO" id="GO:0008270">
    <property type="term" value="F:zinc ion binding"/>
    <property type="evidence" value="ECO:0007669"/>
    <property type="project" value="InterPro"/>
</dbReference>
<evidence type="ECO:0000256" key="12">
    <source>
        <dbReference type="PIRSR" id="PIRSR634015-1"/>
    </source>
</evidence>
<dbReference type="PANTHER" id="PTHR45726">
    <property type="entry name" value="LEUKOTRIENE A-4 HYDROLASE"/>
    <property type="match status" value="1"/>
</dbReference>
<evidence type="ECO:0000256" key="15">
    <source>
        <dbReference type="SAM" id="SignalP"/>
    </source>
</evidence>
<comment type="similarity">
    <text evidence="3">Belongs to the peptidase M1 family.</text>
</comment>
<dbReference type="InterPro" id="IPR042097">
    <property type="entry name" value="Aminopeptidase_N-like_N_sf"/>
</dbReference>
<evidence type="ECO:0000256" key="5">
    <source>
        <dbReference type="ARBA" id="ARBA00015611"/>
    </source>
</evidence>
<gene>
    <name evidence="17" type="ORF">H8M03_08230</name>
</gene>
<dbReference type="KEGG" id="ssau:H8M03_08230"/>
<dbReference type="EC" id="3.4.11.2" evidence="4"/>
<comment type="subcellular location">
    <subcellularLocation>
        <location evidence="2">Cytoplasm</location>
    </subcellularLocation>
</comment>
<comment type="cofactor">
    <cofactor evidence="14">
        <name>Zn(2+)</name>
        <dbReference type="ChEBI" id="CHEBI:29105"/>
    </cofactor>
    <text evidence="14">Binds 1 zinc ion per subunit.</text>
</comment>
<dbReference type="Pfam" id="PF09127">
    <property type="entry name" value="Leuk-A4-hydro_C"/>
    <property type="match status" value="1"/>
</dbReference>
<dbReference type="InterPro" id="IPR038502">
    <property type="entry name" value="M1_LTA-4_hydro/amino_C_sf"/>
</dbReference>
<evidence type="ECO:0000313" key="17">
    <source>
        <dbReference type="EMBL" id="QNM82020.1"/>
    </source>
</evidence>
<keyword evidence="7" id="KW-0645">Protease</keyword>
<evidence type="ECO:0000313" key="18">
    <source>
        <dbReference type="Proteomes" id="UP000515861"/>
    </source>
</evidence>
<feature type="chain" id="PRO_5028979279" description="Aminopeptidase N" evidence="15">
    <location>
        <begin position="25"/>
        <end position="649"/>
    </location>
</feature>
<organism evidence="17 18">
    <name type="scientific">Sphingomonas sabuli</name>
    <dbReference type="NCBI Taxonomy" id="2764186"/>
    <lineage>
        <taxon>Bacteria</taxon>
        <taxon>Pseudomonadati</taxon>
        <taxon>Pseudomonadota</taxon>
        <taxon>Alphaproteobacteria</taxon>
        <taxon>Sphingomonadales</taxon>
        <taxon>Sphingomonadaceae</taxon>
        <taxon>Sphingomonas</taxon>
    </lineage>
</organism>
<dbReference type="Gene3D" id="1.10.390.10">
    <property type="entry name" value="Neutral Protease Domain 2"/>
    <property type="match status" value="1"/>
</dbReference>
<comment type="catalytic activity">
    <reaction evidence="1">
        <text>Release of an N-terminal amino acid, Xaa-|-Yaa- from a peptide, amide or arylamide. Xaa is preferably Ala, but may be most amino acids including Pro (slow action). When a terminal hydrophobic residue is followed by a prolyl residue, the two may be released as an intact Xaa-Pro dipeptide.</text>
        <dbReference type="EC" id="3.4.11.2"/>
    </reaction>
</comment>
<feature type="domain" description="Peptidase M1 leukotriene A4 hydrolase/aminopeptidase C-terminal" evidence="16">
    <location>
        <begin position="509"/>
        <end position="647"/>
    </location>
</feature>
<keyword evidence="15" id="KW-0732">Signal</keyword>
<feature type="active site" description="Proton acceptor" evidence="12">
    <location>
        <position position="343"/>
    </location>
</feature>
<dbReference type="Gene3D" id="3.30.2010.30">
    <property type="match status" value="1"/>
</dbReference>
<keyword evidence="6" id="KW-0963">Cytoplasm</keyword>
<evidence type="ECO:0000256" key="3">
    <source>
        <dbReference type="ARBA" id="ARBA00010136"/>
    </source>
</evidence>
<evidence type="ECO:0000256" key="6">
    <source>
        <dbReference type="ARBA" id="ARBA00022490"/>
    </source>
</evidence>
<dbReference type="InterPro" id="IPR027268">
    <property type="entry name" value="Peptidase_M4/M1_CTD_sf"/>
</dbReference>
<dbReference type="EMBL" id="CP060697">
    <property type="protein sequence ID" value="QNM82020.1"/>
    <property type="molecule type" value="Genomic_DNA"/>
</dbReference>